<dbReference type="AlphaFoldDB" id="S7ZY85"/>
<protein>
    <recommendedName>
        <fullName evidence="1">F-box domain-containing protein</fullName>
    </recommendedName>
</protein>
<reference evidence="2 3" key="1">
    <citation type="journal article" date="2013" name="PLoS Genet.">
        <title>Genomic mechanisms accounting for the adaptation to parasitism in nematode-trapping fungi.</title>
        <authorList>
            <person name="Meerupati T."/>
            <person name="Andersson K.M."/>
            <person name="Friman E."/>
            <person name="Kumar D."/>
            <person name="Tunlid A."/>
            <person name="Ahren D."/>
        </authorList>
    </citation>
    <scope>NUCLEOTIDE SEQUENCE [LARGE SCALE GENOMIC DNA]</scope>
    <source>
        <strain evidence="2 3">CBS 200.50</strain>
    </source>
</reference>
<evidence type="ECO:0000313" key="3">
    <source>
        <dbReference type="Proteomes" id="UP000015100"/>
    </source>
</evidence>
<accession>S7ZY85</accession>
<dbReference type="Proteomes" id="UP000015100">
    <property type="component" value="Unassembled WGS sequence"/>
</dbReference>
<evidence type="ECO:0000313" key="2">
    <source>
        <dbReference type="EMBL" id="EPS35384.1"/>
    </source>
</evidence>
<dbReference type="InterPro" id="IPR032675">
    <property type="entry name" value="LRR_dom_sf"/>
</dbReference>
<name>S7ZY85_DACHA</name>
<evidence type="ECO:0000259" key="1">
    <source>
        <dbReference type="PROSITE" id="PS50181"/>
    </source>
</evidence>
<dbReference type="HOGENOM" id="CLU_043402_0_0_1"/>
<dbReference type="Gene3D" id="3.80.10.10">
    <property type="entry name" value="Ribonuclease Inhibitor"/>
    <property type="match status" value="1"/>
</dbReference>
<dbReference type="EMBL" id="AQGS01001161">
    <property type="protein sequence ID" value="EPS35384.1"/>
    <property type="molecule type" value="Genomic_DNA"/>
</dbReference>
<reference evidence="3" key="2">
    <citation type="submission" date="2013-04" db="EMBL/GenBank/DDBJ databases">
        <title>Genomic mechanisms accounting for the adaptation to parasitism in nematode-trapping fungi.</title>
        <authorList>
            <person name="Ahren D.G."/>
        </authorList>
    </citation>
    <scope>NUCLEOTIDE SEQUENCE [LARGE SCALE GENOMIC DNA]</scope>
    <source>
        <strain evidence="3">CBS 200.50</strain>
    </source>
</reference>
<gene>
    <name evidence="2" type="ORF">H072_11241</name>
</gene>
<dbReference type="OMA" id="WFNISSK"/>
<dbReference type="STRING" id="1284197.S7ZY85"/>
<keyword evidence="3" id="KW-1185">Reference proteome</keyword>
<dbReference type="OrthoDB" id="5279008at2759"/>
<feature type="domain" description="F-box" evidence="1">
    <location>
        <begin position="6"/>
        <end position="55"/>
    </location>
</feature>
<dbReference type="SUPFAM" id="SSF52047">
    <property type="entry name" value="RNI-like"/>
    <property type="match status" value="1"/>
</dbReference>
<organism evidence="2 3">
    <name type="scientific">Dactylellina haptotyla (strain CBS 200.50)</name>
    <name type="common">Nematode-trapping fungus</name>
    <name type="synonym">Monacrosporium haptotylum</name>
    <dbReference type="NCBI Taxonomy" id="1284197"/>
    <lineage>
        <taxon>Eukaryota</taxon>
        <taxon>Fungi</taxon>
        <taxon>Dikarya</taxon>
        <taxon>Ascomycota</taxon>
        <taxon>Pezizomycotina</taxon>
        <taxon>Orbiliomycetes</taxon>
        <taxon>Orbiliales</taxon>
        <taxon>Orbiliaceae</taxon>
        <taxon>Dactylellina</taxon>
    </lineage>
</organism>
<proteinExistence type="predicted"/>
<sequence length="501" mass="57859">MEPAPKPALLSLPLELLEAISKDLDEDDLLALRMTCNLLNTKARELHLDSIYNRRRVYFVPTSIENLLKIADSDMNTRVRQIVISSVTPYEFDPLDRETMDEKNWNIAEQALNVIHSEESYQFVESESRRLAEFDEAGPSLSMAFSKLPNLRTIEFERIPMDSSTGFQDFKRSELNLFYPAIGLSPGSRMVRGLEGESIFRPCWQVYEDPRFIPVVLYAAKLSDFPHLEIIKDCPPSRGIPLKWFNISSKTRAAYHRSFRNLRTLELTINYEKELSAGGGLMPYRTIQLNKLFCEWLEGFGSNLKTLRLYIFEQNGPAPMPFDLPTETGLPNLKSFILSSSVMSFENITKFLGHCKANLEVLKFSDCLFGDPNEDWFQLLQYLKRDFTKLQHFSYILFENYDAYKWIDDLSYVVPTCLTINGSLKKEKTECDIILGSRVISPNTYLGWRIEDKKFISAELEAHSDAAGFWGSMTEGSNSAETRAWHNHRFSYQRRRMNASY</sequence>
<dbReference type="InterPro" id="IPR001810">
    <property type="entry name" value="F-box_dom"/>
</dbReference>
<comment type="caution">
    <text evidence="2">The sequence shown here is derived from an EMBL/GenBank/DDBJ whole genome shotgun (WGS) entry which is preliminary data.</text>
</comment>
<dbReference type="PROSITE" id="PS50181">
    <property type="entry name" value="FBOX"/>
    <property type="match status" value="1"/>
</dbReference>